<dbReference type="InterPro" id="IPR016181">
    <property type="entry name" value="Acyl_CoA_acyltransferase"/>
</dbReference>
<dbReference type="PROSITE" id="PS51186">
    <property type="entry name" value="GNAT"/>
    <property type="match status" value="1"/>
</dbReference>
<dbReference type="GO" id="GO:0016747">
    <property type="term" value="F:acyltransferase activity, transferring groups other than amino-acyl groups"/>
    <property type="evidence" value="ECO:0007669"/>
    <property type="project" value="InterPro"/>
</dbReference>
<dbReference type="PANTHER" id="PTHR43792:SF1">
    <property type="entry name" value="N-ACETYLTRANSFERASE DOMAIN-CONTAINING PROTEIN"/>
    <property type="match status" value="1"/>
</dbReference>
<dbReference type="HOGENOM" id="CLU_013985_3_1_3"/>
<dbReference type="Pfam" id="PF13302">
    <property type="entry name" value="Acetyltransf_3"/>
    <property type="match status" value="1"/>
</dbReference>
<sequence length="207" mass="23127">MNLNLDSGVMTYSKPEAIVDTLPIPQLQTQRLLLRAFRPTDLDAYAEMYADPEVMRHLGNGQPVSRSEAWRNMAMLIGHWYLRGFGMWAVEERQSGAMIGRIGLWQPEGWPGLEIGWVLRRAYWGQGYATEGAEAALAYAFTQLQPSHIISLIYPDNLASQRVAQKLGETLEDNIEIAGHPVLVFGISRATFQCRNNSMDGGTASKD</sequence>
<dbReference type="InterPro" id="IPR051531">
    <property type="entry name" value="N-acetyltransferase"/>
</dbReference>
<protein>
    <submittedName>
        <fullName evidence="2">GCN5-related N-acetyltransferase</fullName>
    </submittedName>
</protein>
<keyword evidence="2" id="KW-0808">Transferase</keyword>
<dbReference type="STRING" id="395961.Cyan7425_3624"/>
<dbReference type="KEGG" id="cyn:Cyan7425_3624"/>
<evidence type="ECO:0000259" key="1">
    <source>
        <dbReference type="PROSITE" id="PS51186"/>
    </source>
</evidence>
<reference evidence="2" key="1">
    <citation type="submission" date="2009-01" db="EMBL/GenBank/DDBJ databases">
        <title>Complete sequence of chromosome Cyanothece sp. PCC 7425.</title>
        <authorList>
            <consortium name="US DOE Joint Genome Institute"/>
            <person name="Lucas S."/>
            <person name="Copeland A."/>
            <person name="Lapidus A."/>
            <person name="Glavina del Rio T."/>
            <person name="Dalin E."/>
            <person name="Tice H."/>
            <person name="Bruce D."/>
            <person name="Goodwin L."/>
            <person name="Pitluck S."/>
            <person name="Sims D."/>
            <person name="Meineke L."/>
            <person name="Brettin T."/>
            <person name="Detter J.C."/>
            <person name="Han C."/>
            <person name="Larimer F."/>
            <person name="Land M."/>
            <person name="Hauser L."/>
            <person name="Kyrpides N."/>
            <person name="Ovchinnikova G."/>
            <person name="Liberton M."/>
            <person name="Stoeckel J."/>
            <person name="Banerjee A."/>
            <person name="Singh A."/>
            <person name="Page L."/>
            <person name="Sato H."/>
            <person name="Zhao L."/>
            <person name="Sherman L."/>
            <person name="Pakrasi H."/>
            <person name="Richardson P."/>
        </authorList>
    </citation>
    <scope>NUCLEOTIDE SEQUENCE</scope>
    <source>
        <strain evidence="2">PCC 7425</strain>
    </source>
</reference>
<dbReference type="EMBL" id="CP001344">
    <property type="protein sequence ID" value="ACL45944.1"/>
    <property type="molecule type" value="Genomic_DNA"/>
</dbReference>
<dbReference type="SUPFAM" id="SSF55729">
    <property type="entry name" value="Acyl-CoA N-acyltransferases (Nat)"/>
    <property type="match status" value="1"/>
</dbReference>
<dbReference type="Gene3D" id="3.40.630.30">
    <property type="match status" value="1"/>
</dbReference>
<dbReference type="eggNOG" id="COG1670">
    <property type="taxonomic scope" value="Bacteria"/>
</dbReference>
<dbReference type="AlphaFoldDB" id="B8HRS7"/>
<evidence type="ECO:0000313" key="2">
    <source>
        <dbReference type="EMBL" id="ACL45944.1"/>
    </source>
</evidence>
<gene>
    <name evidence="2" type="ordered locus">Cyan7425_3624</name>
</gene>
<organism evidence="2">
    <name type="scientific">Cyanothece sp. (strain PCC 7425 / ATCC 29141)</name>
    <dbReference type="NCBI Taxonomy" id="395961"/>
    <lineage>
        <taxon>Bacteria</taxon>
        <taxon>Bacillati</taxon>
        <taxon>Cyanobacteriota</taxon>
        <taxon>Cyanophyceae</taxon>
        <taxon>Gomontiellales</taxon>
        <taxon>Cyanothecaceae</taxon>
        <taxon>Cyanothece</taxon>
    </lineage>
</organism>
<feature type="domain" description="N-acetyltransferase" evidence="1">
    <location>
        <begin position="32"/>
        <end position="190"/>
    </location>
</feature>
<proteinExistence type="predicted"/>
<name>B8HRS7_CYAP4</name>
<accession>B8HRS7</accession>
<dbReference type="InterPro" id="IPR000182">
    <property type="entry name" value="GNAT_dom"/>
</dbReference>
<dbReference type="PANTHER" id="PTHR43792">
    <property type="entry name" value="GNAT FAMILY, PUTATIVE (AFU_ORTHOLOGUE AFUA_3G00765)-RELATED-RELATED"/>
    <property type="match status" value="1"/>
</dbReference>